<keyword evidence="3" id="KW-1185">Reference proteome</keyword>
<keyword evidence="1" id="KW-1133">Transmembrane helix</keyword>
<accession>A0A8B6GX47</accession>
<keyword evidence="1" id="KW-0812">Transmembrane</keyword>
<keyword evidence="1" id="KW-0472">Membrane</keyword>
<comment type="caution">
    <text evidence="2">The sequence shown here is derived from an EMBL/GenBank/DDBJ whole genome shotgun (WGS) entry which is preliminary data.</text>
</comment>
<feature type="transmembrane region" description="Helical" evidence="1">
    <location>
        <begin position="92"/>
        <end position="115"/>
    </location>
</feature>
<organism evidence="2 3">
    <name type="scientific">Mytilus galloprovincialis</name>
    <name type="common">Mediterranean mussel</name>
    <dbReference type="NCBI Taxonomy" id="29158"/>
    <lineage>
        <taxon>Eukaryota</taxon>
        <taxon>Metazoa</taxon>
        <taxon>Spiralia</taxon>
        <taxon>Lophotrochozoa</taxon>
        <taxon>Mollusca</taxon>
        <taxon>Bivalvia</taxon>
        <taxon>Autobranchia</taxon>
        <taxon>Pteriomorphia</taxon>
        <taxon>Mytilida</taxon>
        <taxon>Mytiloidea</taxon>
        <taxon>Mytilidae</taxon>
        <taxon>Mytilinae</taxon>
        <taxon>Mytilus</taxon>
    </lineage>
</organism>
<reference evidence="2" key="1">
    <citation type="submission" date="2018-11" db="EMBL/GenBank/DDBJ databases">
        <authorList>
            <person name="Alioto T."/>
            <person name="Alioto T."/>
        </authorList>
    </citation>
    <scope>NUCLEOTIDE SEQUENCE</scope>
</reference>
<protein>
    <submittedName>
        <fullName evidence="2">Uncharacterized protein</fullName>
    </submittedName>
</protein>
<evidence type="ECO:0000313" key="3">
    <source>
        <dbReference type="Proteomes" id="UP000596742"/>
    </source>
</evidence>
<dbReference type="AlphaFoldDB" id="A0A8B6GX47"/>
<feature type="transmembrane region" description="Helical" evidence="1">
    <location>
        <begin position="32"/>
        <end position="49"/>
    </location>
</feature>
<dbReference type="EMBL" id="UYJE01009138">
    <property type="protein sequence ID" value="VDI70315.1"/>
    <property type="molecule type" value="Genomic_DNA"/>
</dbReference>
<gene>
    <name evidence="2" type="ORF">MGAL_10B054471</name>
</gene>
<name>A0A8B6GX47_MYTGA</name>
<evidence type="ECO:0000313" key="2">
    <source>
        <dbReference type="EMBL" id="VDI70315.1"/>
    </source>
</evidence>
<dbReference type="OrthoDB" id="6067533at2759"/>
<sequence>MTSLSNFWKTYETYKSARNVSVTISLLPFEEWYRLRFLVILLAVIYCLAEDKFQSNEVRSRHKNLQINHKQLSDVDGNGTELLHRQKRGWGAVIFTGVSMLVKATSLGLTLGSALSGGCMYYPSICSNKKEIERLDGEIKTMTRKYEEEYLHSKERYYNLKTATTNNAYIEYYINQTLQAVETLQDIESDLTLLLQIKLPKLSQMASATANETCEQYLGHAIGTLEYRLSDLKKMLIEYRNMAIIGIVVQFVIEATVNKFLNAIQNAYIQVLTSEDILSSTSFLQQLWERIEGSETKSNKIRKIVKKLKLAPKVVKQMVKNVGQKLRNFGRNIKKWTAIKSWKGFKGKLKHTFKSPLQKLQKAKQFFSPSKNKYFVKNYRLGWSQKIMMTIGILADAISTGVQVKQWHDVSEKMDKARQDYQQYHDNLANELQAIANEKLKMEGIWTDVVHTFQHLSIPFKQLIENSTNFSNFSDVIGLPRLPVDTSGPLFSINFNSLTQETIRSKQLIVIQFLKKVHNNMTEMHDKLLARTILYNNTLSKSIVEETVGDMQSEIKSILKFSPSETMRKFGDVLTLSDMVCTVSILRYDLEEYDYFPIAAFRPQCDVNTTTFEHWKQQAYTKRKSKLMRNVINQYVNDNKTESLSMLVDFVHNAYSGVADKHIASFGKSITARNVICVSTVQFNKILEDAKKLRSVTVAVKSALDGCRQYNFCPCLSTVATTNNVPEKDIVFALHHIDPSWQPNAAAQFCGGSGCGCSHL</sequence>
<proteinExistence type="predicted"/>
<dbReference type="Proteomes" id="UP000596742">
    <property type="component" value="Unassembled WGS sequence"/>
</dbReference>
<evidence type="ECO:0000256" key="1">
    <source>
        <dbReference type="SAM" id="Phobius"/>
    </source>
</evidence>